<keyword evidence="2" id="KW-1185">Reference proteome</keyword>
<sequence length="68" mass="7734">MRQLTLNEKINIKADLARFGIPKTVLVQLNARSALFFGGVCYQNPVNHFRRINGVKANLSRHTKRLGK</sequence>
<keyword evidence="1" id="KW-0614">Plasmid</keyword>
<dbReference type="Proteomes" id="UP001445268">
    <property type="component" value="Plasmid unnamed2"/>
</dbReference>
<geneLocation type="plasmid" evidence="1 2">
    <name>unnamed2</name>
</geneLocation>
<dbReference type="RefSeq" id="WP_342632740.1">
    <property type="nucleotide sequence ID" value="NZ_CP152382.1"/>
</dbReference>
<evidence type="ECO:0000313" key="1">
    <source>
        <dbReference type="EMBL" id="XAF56192.1"/>
    </source>
</evidence>
<evidence type="ECO:0000313" key="2">
    <source>
        <dbReference type="Proteomes" id="UP001445268"/>
    </source>
</evidence>
<reference evidence="1 2" key="1">
    <citation type="submission" date="2024-04" db="EMBL/GenBank/DDBJ databases">
        <title>Marinobacter sp. SBY-1.</title>
        <authorList>
            <person name="Pan C."/>
        </authorList>
    </citation>
    <scope>NUCLEOTIDE SEQUENCE [LARGE SCALE GENOMIC DNA]</scope>
    <source>
        <strain evidence="1 2">SBY-1</strain>
        <plasmid evidence="1 2">unnamed2</plasmid>
    </source>
</reference>
<gene>
    <name evidence="1" type="ORF">AAGT77_20780</name>
</gene>
<organism evidence="1 2">
    <name type="scientific">Marinobacter alkaliphilus</name>
    <dbReference type="NCBI Taxonomy" id="254719"/>
    <lineage>
        <taxon>Bacteria</taxon>
        <taxon>Pseudomonadati</taxon>
        <taxon>Pseudomonadota</taxon>
        <taxon>Gammaproteobacteria</taxon>
        <taxon>Pseudomonadales</taxon>
        <taxon>Marinobacteraceae</taxon>
        <taxon>Marinobacter</taxon>
    </lineage>
</organism>
<name>A0ABZ3EAY8_9GAMM</name>
<protein>
    <submittedName>
        <fullName evidence="1">Uncharacterized protein</fullName>
    </submittedName>
</protein>
<proteinExistence type="predicted"/>
<dbReference type="EMBL" id="CP152382">
    <property type="protein sequence ID" value="XAF56192.1"/>
    <property type="molecule type" value="Genomic_DNA"/>
</dbReference>
<accession>A0ABZ3EAY8</accession>